<dbReference type="KEGG" id="prr:AT705_23355"/>
<accession>A0A0U3GLU6</accession>
<evidence type="ECO:0000313" key="1">
    <source>
        <dbReference type="EMBL" id="ALU45866.1"/>
    </source>
</evidence>
<sequence>MTKTLGVVFFSALLSACSSSTKISQAIDVHNQAQLKYGTIELKSITPDAPEHFSQAVKSYLKLELRSRGIYTEEDGSTVTVNIIDYRMRSGFSRAMFGVLAGKDGVYSEVTVMDQNGKVIGKSNVSSFNVMAIGDMQDIARMHAEEIAEFLVGKKG</sequence>
<dbReference type="EMBL" id="CP013612">
    <property type="protein sequence ID" value="ALU45866.1"/>
    <property type="molecule type" value="Genomic_DNA"/>
</dbReference>
<dbReference type="AlphaFoldDB" id="A0A0U3GLU6"/>
<evidence type="ECO:0000313" key="2">
    <source>
        <dbReference type="Proteomes" id="UP000069015"/>
    </source>
</evidence>
<gene>
    <name evidence="1" type="ORF">AT705_23355</name>
</gene>
<dbReference type="Proteomes" id="UP000069015">
    <property type="component" value="Chromosome 2"/>
</dbReference>
<reference evidence="1 2" key="1">
    <citation type="submission" date="2015-12" db="EMBL/GenBank/DDBJ databases">
        <title>Complete genome sequence of Pseudoalteromonas rubra SCSIO 6842, harboring a conjugative plasmid.</title>
        <authorList>
            <person name="Li B."/>
            <person name="Wang X."/>
        </authorList>
    </citation>
    <scope>NUCLEOTIDE SEQUENCE [LARGE SCALE GENOMIC DNA]</scope>
    <source>
        <strain evidence="1 2">SCSIO 6842</strain>
    </source>
</reference>
<protein>
    <recommendedName>
        <fullName evidence="3">DUF4410 domain-containing protein</fullName>
    </recommendedName>
</protein>
<dbReference type="InterPro" id="IPR025522">
    <property type="entry name" value="DUF4410"/>
</dbReference>
<dbReference type="RefSeq" id="WP_058798718.1">
    <property type="nucleotide sequence ID" value="NZ_CP013612.1"/>
</dbReference>
<proteinExistence type="predicted"/>
<dbReference type="Pfam" id="PF14366">
    <property type="entry name" value="DUF4410"/>
    <property type="match status" value="1"/>
</dbReference>
<organism evidence="1 2">
    <name type="scientific">Pseudoalteromonas rubra</name>
    <dbReference type="NCBI Taxonomy" id="43658"/>
    <lineage>
        <taxon>Bacteria</taxon>
        <taxon>Pseudomonadati</taxon>
        <taxon>Pseudomonadota</taxon>
        <taxon>Gammaproteobacteria</taxon>
        <taxon>Alteromonadales</taxon>
        <taxon>Pseudoalteromonadaceae</taxon>
        <taxon>Pseudoalteromonas</taxon>
    </lineage>
</organism>
<name>A0A0U3GLU6_9GAMM</name>
<evidence type="ECO:0008006" key="3">
    <source>
        <dbReference type="Google" id="ProtNLM"/>
    </source>
</evidence>
<dbReference type="PROSITE" id="PS51257">
    <property type="entry name" value="PROKAR_LIPOPROTEIN"/>
    <property type="match status" value="1"/>
</dbReference>